<dbReference type="InterPro" id="IPR058533">
    <property type="entry name" value="Cation_efflux_TM"/>
</dbReference>
<evidence type="ECO:0000256" key="4">
    <source>
        <dbReference type="ARBA" id="ARBA00022692"/>
    </source>
</evidence>
<dbReference type="InterPro" id="IPR050681">
    <property type="entry name" value="CDF/SLC30A"/>
</dbReference>
<dbReference type="Proteomes" id="UP000199612">
    <property type="component" value="Unassembled WGS sequence"/>
</dbReference>
<gene>
    <name evidence="12" type="ORF">SAMN04488102_104235</name>
</gene>
<dbReference type="STRING" id="753702.SAMN04488102_104235"/>
<dbReference type="InterPro" id="IPR027470">
    <property type="entry name" value="Cation_efflux_CTD"/>
</dbReference>
<reference evidence="13" key="1">
    <citation type="submission" date="2016-10" db="EMBL/GenBank/DDBJ databases">
        <authorList>
            <person name="Varghese N."/>
            <person name="Submissions S."/>
        </authorList>
    </citation>
    <scope>NUCLEOTIDE SEQUENCE [LARGE SCALE GENOMIC DNA]</scope>
    <source>
        <strain evidence="13">DSM 23664</strain>
    </source>
</reference>
<evidence type="ECO:0000256" key="7">
    <source>
        <dbReference type="ARBA" id="ARBA00023065"/>
    </source>
</evidence>
<evidence type="ECO:0000313" key="12">
    <source>
        <dbReference type="EMBL" id="SFC28667.1"/>
    </source>
</evidence>
<keyword evidence="8 10" id="KW-0472">Membrane</keyword>
<dbReference type="InterPro" id="IPR017969">
    <property type="entry name" value="Heavy-metal-associated_CS"/>
</dbReference>
<organism evidence="12 13">
    <name type="scientific">Alkalibacterium subtropicum</name>
    <dbReference type="NCBI Taxonomy" id="753702"/>
    <lineage>
        <taxon>Bacteria</taxon>
        <taxon>Bacillati</taxon>
        <taxon>Bacillota</taxon>
        <taxon>Bacilli</taxon>
        <taxon>Lactobacillales</taxon>
        <taxon>Carnobacteriaceae</taxon>
        <taxon>Alkalibacterium</taxon>
    </lineage>
</organism>
<keyword evidence="13" id="KW-1185">Reference proteome</keyword>
<feature type="compositionally biased region" description="Basic and acidic residues" evidence="9">
    <location>
        <begin position="68"/>
        <end position="77"/>
    </location>
</feature>
<evidence type="ECO:0000313" key="13">
    <source>
        <dbReference type="Proteomes" id="UP000199612"/>
    </source>
</evidence>
<evidence type="ECO:0000256" key="1">
    <source>
        <dbReference type="ARBA" id="ARBA00004141"/>
    </source>
</evidence>
<protein>
    <submittedName>
        <fullName evidence="12">Cobalt-zinc-cadmium efflux system protein</fullName>
    </submittedName>
</protein>
<dbReference type="InterPro" id="IPR006121">
    <property type="entry name" value="HMA_dom"/>
</dbReference>
<keyword evidence="3" id="KW-0813">Transport</keyword>
<comment type="similarity">
    <text evidence="2">Belongs to the cation diffusion facilitator (CDF) transporter (TC 2.A.4) family. SLC30A subfamily.</text>
</comment>
<feature type="domain" description="HMA" evidence="11">
    <location>
        <begin position="1"/>
        <end position="64"/>
    </location>
</feature>
<feature type="transmembrane region" description="Helical" evidence="10">
    <location>
        <begin position="166"/>
        <end position="189"/>
    </location>
</feature>
<evidence type="ECO:0000256" key="10">
    <source>
        <dbReference type="SAM" id="Phobius"/>
    </source>
</evidence>
<dbReference type="GO" id="GO:0005385">
    <property type="term" value="F:zinc ion transmembrane transporter activity"/>
    <property type="evidence" value="ECO:0007669"/>
    <property type="project" value="TreeGrafter"/>
</dbReference>
<dbReference type="InterPro" id="IPR036163">
    <property type="entry name" value="HMA_dom_sf"/>
</dbReference>
<dbReference type="Gene3D" id="3.30.70.100">
    <property type="match status" value="1"/>
</dbReference>
<feature type="region of interest" description="Disordered" evidence="9">
    <location>
        <begin position="68"/>
        <end position="89"/>
    </location>
</feature>
<evidence type="ECO:0000256" key="6">
    <source>
        <dbReference type="ARBA" id="ARBA00022989"/>
    </source>
</evidence>
<dbReference type="EMBL" id="FOLT01000004">
    <property type="protein sequence ID" value="SFC28667.1"/>
    <property type="molecule type" value="Genomic_DNA"/>
</dbReference>
<dbReference type="PROSITE" id="PS50846">
    <property type="entry name" value="HMA_2"/>
    <property type="match status" value="1"/>
</dbReference>
<feature type="transmembrane region" description="Helical" evidence="10">
    <location>
        <begin position="100"/>
        <end position="123"/>
    </location>
</feature>
<dbReference type="SUPFAM" id="SSF161111">
    <property type="entry name" value="Cation efflux protein transmembrane domain-like"/>
    <property type="match status" value="1"/>
</dbReference>
<dbReference type="PANTHER" id="PTHR11562:SF17">
    <property type="entry name" value="RE54080P-RELATED"/>
    <property type="match status" value="1"/>
</dbReference>
<dbReference type="GO" id="GO:0046872">
    <property type="term" value="F:metal ion binding"/>
    <property type="evidence" value="ECO:0007669"/>
    <property type="project" value="UniProtKB-KW"/>
</dbReference>
<feature type="transmembrane region" description="Helical" evidence="10">
    <location>
        <begin position="239"/>
        <end position="257"/>
    </location>
</feature>
<keyword evidence="6 10" id="KW-1133">Transmembrane helix</keyword>
<evidence type="ECO:0000259" key="11">
    <source>
        <dbReference type="PROSITE" id="PS50846"/>
    </source>
</evidence>
<keyword evidence="5" id="KW-0479">Metal-binding</keyword>
<dbReference type="InterPro" id="IPR036837">
    <property type="entry name" value="Cation_efflux_CTD_sf"/>
</dbReference>
<evidence type="ECO:0000256" key="5">
    <source>
        <dbReference type="ARBA" id="ARBA00022723"/>
    </source>
</evidence>
<dbReference type="PANTHER" id="PTHR11562">
    <property type="entry name" value="CATION EFFLUX PROTEIN/ ZINC TRANSPORTER"/>
    <property type="match status" value="1"/>
</dbReference>
<dbReference type="InterPro" id="IPR027469">
    <property type="entry name" value="Cation_efflux_TMD_sf"/>
</dbReference>
<dbReference type="Pfam" id="PF00403">
    <property type="entry name" value="HMA"/>
    <property type="match status" value="1"/>
</dbReference>
<dbReference type="GO" id="GO:0005886">
    <property type="term" value="C:plasma membrane"/>
    <property type="evidence" value="ECO:0007669"/>
    <property type="project" value="TreeGrafter"/>
</dbReference>
<dbReference type="RefSeq" id="WP_091529555.1">
    <property type="nucleotide sequence ID" value="NZ_FOLT01000004.1"/>
</dbReference>
<dbReference type="InterPro" id="IPR002524">
    <property type="entry name" value="Cation_efflux"/>
</dbReference>
<dbReference type="SUPFAM" id="SSF160240">
    <property type="entry name" value="Cation efflux protein cytoplasmic domain-like"/>
    <property type="match status" value="1"/>
</dbReference>
<dbReference type="PROSITE" id="PS01047">
    <property type="entry name" value="HMA_1"/>
    <property type="match status" value="1"/>
</dbReference>
<name>A0A1I1HX32_9LACT</name>
<accession>A0A1I1HX32</accession>
<dbReference type="NCBIfam" id="TIGR01297">
    <property type="entry name" value="CDF"/>
    <property type="match status" value="1"/>
</dbReference>
<dbReference type="AlphaFoldDB" id="A0A1I1HX32"/>
<evidence type="ECO:0000256" key="8">
    <source>
        <dbReference type="ARBA" id="ARBA00023136"/>
    </source>
</evidence>
<comment type="subcellular location">
    <subcellularLocation>
        <location evidence="1">Membrane</location>
        <topology evidence="1">Multi-pass membrane protein</topology>
    </subcellularLocation>
</comment>
<dbReference type="Pfam" id="PF01545">
    <property type="entry name" value="Cation_efflux"/>
    <property type="match status" value="1"/>
</dbReference>
<proteinExistence type="inferred from homology"/>
<evidence type="ECO:0000256" key="3">
    <source>
        <dbReference type="ARBA" id="ARBA00022448"/>
    </source>
</evidence>
<feature type="transmembrane region" description="Helical" evidence="10">
    <location>
        <begin position="263"/>
        <end position="280"/>
    </location>
</feature>
<evidence type="ECO:0000256" key="9">
    <source>
        <dbReference type="SAM" id="MobiDB-lite"/>
    </source>
</evidence>
<dbReference type="OrthoDB" id="9809646at2"/>
<feature type="transmembrane region" description="Helical" evidence="10">
    <location>
        <begin position="201"/>
        <end position="219"/>
    </location>
</feature>
<keyword evidence="7" id="KW-0406">Ion transport</keyword>
<evidence type="ECO:0000256" key="2">
    <source>
        <dbReference type="ARBA" id="ARBA00008873"/>
    </source>
</evidence>
<keyword evidence="4 10" id="KW-0812">Transmembrane</keyword>
<dbReference type="SUPFAM" id="SSF55008">
    <property type="entry name" value="HMA, heavy metal-associated domain"/>
    <property type="match status" value="1"/>
</dbReference>
<dbReference type="Pfam" id="PF16916">
    <property type="entry name" value="ZT_dimer"/>
    <property type="match status" value="1"/>
</dbReference>
<sequence>MTDYTLKGLHCSNCSDDLEKELNQFTGRSKVKIDYDMSMLTVDETDADMEKIKKVLEFEKITLKPLEERAEKSDSEHSHHHSHHHGMQSMMSQESSKKMLIVFGVNLTFSAIEFVFGLLFNSIAIMTDAVHDLGDALSIGLATYFERISTKEANDQYSFGHQRFSLLGALVTAVILLGGSAVILVTAVPRLLDPVEVNHEGMFWLSLFAIAANGFSAWLMSRGESHNESLLNLHMMEDVLGWIGVLTVSIILNYTDWNILDPLLSIGIASFIIYKTWPLFKETIEIFLEATPKNLSREKIEEAILSIKGVTNVSHLHVWSIDGKEHAMTVTVSTSLEGMDDMETIKDKIRDDLSDYAVHHSTIEVVYDPGKTLMKIKS</sequence>
<dbReference type="Gene3D" id="1.20.1510.10">
    <property type="entry name" value="Cation efflux protein transmembrane domain"/>
    <property type="match status" value="1"/>
</dbReference>